<dbReference type="EMBL" id="JH930475">
    <property type="protein sequence ID" value="EKM52884.1"/>
    <property type="molecule type" value="Genomic_DNA"/>
</dbReference>
<keyword evidence="1" id="KW-1133">Transmembrane helix</keyword>
<dbReference type="GeneID" id="18911379"/>
<evidence type="ECO:0008006" key="5">
    <source>
        <dbReference type="Google" id="ProtNLM"/>
    </source>
</evidence>
<keyword evidence="1" id="KW-0472">Membrane</keyword>
<dbReference type="HOGENOM" id="CLU_883105_0_0_1"/>
<evidence type="ECO:0000313" key="4">
    <source>
        <dbReference type="Proteomes" id="UP000008370"/>
    </source>
</evidence>
<dbReference type="Proteomes" id="UP000008370">
    <property type="component" value="Unassembled WGS sequence"/>
</dbReference>
<name>K5W1Y0_PHACS</name>
<gene>
    <name evidence="3" type="ORF">PHACADRAFT_198933</name>
</gene>
<dbReference type="InParanoid" id="K5W1Y0"/>
<reference evidence="3 4" key="1">
    <citation type="journal article" date="2012" name="BMC Genomics">
        <title>Comparative genomics of the white-rot fungi, Phanerochaete carnosa and P. chrysosporium, to elucidate the genetic basis of the distinct wood types they colonize.</title>
        <authorList>
            <person name="Suzuki H."/>
            <person name="MacDonald J."/>
            <person name="Syed K."/>
            <person name="Salamov A."/>
            <person name="Hori C."/>
            <person name="Aerts A."/>
            <person name="Henrissat B."/>
            <person name="Wiebenga A."/>
            <person name="vanKuyk P.A."/>
            <person name="Barry K."/>
            <person name="Lindquist E."/>
            <person name="LaButti K."/>
            <person name="Lapidus A."/>
            <person name="Lucas S."/>
            <person name="Coutinho P."/>
            <person name="Gong Y."/>
            <person name="Samejima M."/>
            <person name="Mahadevan R."/>
            <person name="Abou-Zaid M."/>
            <person name="de Vries R.P."/>
            <person name="Igarashi K."/>
            <person name="Yadav J.S."/>
            <person name="Grigoriev I.V."/>
            <person name="Master E.R."/>
        </authorList>
    </citation>
    <scope>NUCLEOTIDE SEQUENCE [LARGE SCALE GENOMIC DNA]</scope>
    <source>
        <strain evidence="3 4">HHB-10118-sp</strain>
    </source>
</reference>
<evidence type="ECO:0000256" key="1">
    <source>
        <dbReference type="SAM" id="Phobius"/>
    </source>
</evidence>
<evidence type="ECO:0000313" key="3">
    <source>
        <dbReference type="EMBL" id="EKM52884.1"/>
    </source>
</evidence>
<proteinExistence type="predicted"/>
<accession>K5W1Y0</accession>
<keyword evidence="4" id="KW-1185">Reference proteome</keyword>
<keyword evidence="2" id="KW-0732">Signal</keyword>
<feature type="transmembrane region" description="Helical" evidence="1">
    <location>
        <begin position="293"/>
        <end position="312"/>
    </location>
</feature>
<dbReference type="KEGG" id="pco:PHACADRAFT_198933"/>
<dbReference type="RefSeq" id="XP_007399213.1">
    <property type="nucleotide sequence ID" value="XM_007399151.1"/>
</dbReference>
<organism evidence="3 4">
    <name type="scientific">Phanerochaete carnosa (strain HHB-10118-sp)</name>
    <name type="common">White-rot fungus</name>
    <name type="synonym">Peniophora carnosa</name>
    <dbReference type="NCBI Taxonomy" id="650164"/>
    <lineage>
        <taxon>Eukaryota</taxon>
        <taxon>Fungi</taxon>
        <taxon>Dikarya</taxon>
        <taxon>Basidiomycota</taxon>
        <taxon>Agaricomycotina</taxon>
        <taxon>Agaricomycetes</taxon>
        <taxon>Polyporales</taxon>
        <taxon>Phanerochaetaceae</taxon>
        <taxon>Phanerochaete</taxon>
    </lineage>
</organism>
<protein>
    <recommendedName>
        <fullName evidence="5">Secreted protein</fullName>
    </recommendedName>
</protein>
<feature type="signal peptide" evidence="2">
    <location>
        <begin position="1"/>
        <end position="20"/>
    </location>
</feature>
<feature type="chain" id="PRO_5003888955" description="Secreted protein" evidence="2">
    <location>
        <begin position="21"/>
        <end position="315"/>
    </location>
</feature>
<keyword evidence="1" id="KW-0812">Transmembrane</keyword>
<sequence length="315" mass="33829">MTTESLVVATLLLFVRRSFASSRRSYFACPKSSSMAIQAAVDLGGAHLSGLRLPSVRSLLGFVGHLQIRLLELDSVVFPEGSPPVPRHDVPRPRPSLRTLRYDHGHTFFDCTRTLTSFPFRVRLSNIILCSQRCPPLDECTEQLVAKYLQLFAVLHPSQGVIPRLQTYAYSLHQTRTGSESVTVRIRKLHAYVGTDTLTLTCPDVDVDTPTTTSSLLAHPEPALAAIAATCPNPPVLHLKCTTAATCRALVHALLDSRAPTPAQLRPGTAFVQVAAPYGLFALKEIVDATTTTAVAVAVAAVVAAAMVATVAKGS</sequence>
<dbReference type="AlphaFoldDB" id="K5W1Y0"/>
<evidence type="ECO:0000256" key="2">
    <source>
        <dbReference type="SAM" id="SignalP"/>
    </source>
</evidence>